<reference evidence="1 2" key="1">
    <citation type="journal article" date="2007" name="Virology">
        <title>Sequence and annotation of the 369-kb NY-2A and the 345-kb AR158 viruses that infect Chlorella NC64A.</title>
        <authorList>
            <person name="Fitzgerald L.A."/>
            <person name="Graves M.V."/>
            <person name="Li X."/>
            <person name="Feldblyum T."/>
            <person name="Nierman W.C."/>
            <person name="Van Etten J.L."/>
        </authorList>
    </citation>
    <scope>NUCLEOTIDE SEQUENCE [LARGE SCALE GENOMIC DNA]</scope>
    <source>
        <strain evidence="1 2">NY-2A</strain>
    </source>
</reference>
<organism evidence="1 2">
    <name type="scientific">Paramecium bursaria Chlorella virus NY2A</name>
    <name type="common">PBCV-NY2A</name>
    <dbReference type="NCBI Taxonomy" id="46021"/>
    <lineage>
        <taxon>Viruses</taxon>
        <taxon>Varidnaviria</taxon>
        <taxon>Bamfordvirae</taxon>
        <taxon>Nucleocytoviricota</taxon>
        <taxon>Megaviricetes</taxon>
        <taxon>Algavirales</taxon>
        <taxon>Phycodnaviridae</taxon>
        <taxon>Chlorovirus</taxon>
        <taxon>Chlorovirus americanus</taxon>
    </lineage>
</organism>
<dbReference type="GeneID" id="5659319"/>
<dbReference type="RefSeq" id="YP_001497513.1">
    <property type="nucleotide sequence ID" value="NC_009898.1"/>
</dbReference>
<dbReference type="KEGG" id="vg:5659319"/>
<evidence type="ECO:0000313" key="2">
    <source>
        <dbReference type="Proteomes" id="UP000202419"/>
    </source>
</evidence>
<dbReference type="Proteomes" id="UP000202419">
    <property type="component" value="Segment"/>
</dbReference>
<keyword evidence="2" id="KW-1185">Reference proteome</keyword>
<name>A7IWJ2_PBCVN</name>
<proteinExistence type="predicted"/>
<dbReference type="OrthoDB" id="33400at10239"/>
<dbReference type="EMBL" id="DQ491002">
    <property type="protein sequence ID" value="ABT14716.1"/>
    <property type="molecule type" value="Genomic_DNA"/>
</dbReference>
<accession>A7IWJ2</accession>
<gene>
    <name evidence="1" type="primary">b317L</name>
    <name evidence="1" type="ORF">NY2A_b317L</name>
</gene>
<sequence length="117" mass="13666">MHPDAFTRIFQVLLVVDGILWNLAFLQEIVEVALDVLRLIGCHNVHGLVQFLSEAVDLLLVAREYDAGRQFRVIQHLDCIFCDFLGGIREDFIERFDIFNFVVVNNVVLQRNRTFFR</sequence>
<organismHost>
    <name type="scientific">Chlorella</name>
    <dbReference type="NCBI Taxonomy" id="3071"/>
</organismHost>
<evidence type="ECO:0000313" key="1">
    <source>
        <dbReference type="EMBL" id="ABT14716.1"/>
    </source>
</evidence>
<protein>
    <submittedName>
        <fullName evidence="1">Uncharacterized protein b317L</fullName>
    </submittedName>
</protein>